<dbReference type="InterPro" id="IPR051283">
    <property type="entry name" value="Sec_Metabolite_Acyltrans"/>
</dbReference>
<dbReference type="Proteomes" id="UP000002051">
    <property type="component" value="Chromosome 8"/>
</dbReference>
<dbReference type="GO" id="GO:0005737">
    <property type="term" value="C:cytoplasm"/>
    <property type="evidence" value="ECO:0000318"/>
    <property type="project" value="GO_Central"/>
</dbReference>
<evidence type="ECO:0000313" key="2">
    <source>
        <dbReference type="EMBL" id="AET02455.1"/>
    </source>
</evidence>
<dbReference type="PANTHER" id="PTHR31896:SF43">
    <property type="entry name" value="PROTEIN ENHANCED PSEUDOMONAS SUSCEPTIBILITY 1"/>
    <property type="match status" value="1"/>
</dbReference>
<organism evidence="2 5">
    <name type="scientific">Medicago truncatula</name>
    <name type="common">Barrel medic</name>
    <name type="synonym">Medicago tribuloides</name>
    <dbReference type="NCBI Taxonomy" id="3880"/>
    <lineage>
        <taxon>Eukaryota</taxon>
        <taxon>Viridiplantae</taxon>
        <taxon>Streptophyta</taxon>
        <taxon>Embryophyta</taxon>
        <taxon>Tracheophyta</taxon>
        <taxon>Spermatophyta</taxon>
        <taxon>Magnoliopsida</taxon>
        <taxon>eudicotyledons</taxon>
        <taxon>Gunneridae</taxon>
        <taxon>Pentapetalae</taxon>
        <taxon>rosids</taxon>
        <taxon>fabids</taxon>
        <taxon>Fabales</taxon>
        <taxon>Fabaceae</taxon>
        <taxon>Papilionoideae</taxon>
        <taxon>50 kb inversion clade</taxon>
        <taxon>NPAAA clade</taxon>
        <taxon>Hologalegina</taxon>
        <taxon>IRL clade</taxon>
        <taxon>Trifolieae</taxon>
        <taxon>Medicago</taxon>
    </lineage>
</organism>
<dbReference type="Pfam" id="PF02458">
    <property type="entry name" value="Transferase"/>
    <property type="match status" value="1"/>
</dbReference>
<gene>
    <name evidence="2" type="ordered locus">MTR_8g040760</name>
    <name evidence="3" type="ORF">MtrunA17_Chr8g0353891</name>
</gene>
<evidence type="ECO:0000256" key="1">
    <source>
        <dbReference type="ARBA" id="ARBA00022679"/>
    </source>
</evidence>
<reference evidence="4" key="3">
    <citation type="submission" date="2015-04" db="UniProtKB">
        <authorList>
            <consortium name="EnsemblPlants"/>
        </authorList>
    </citation>
    <scope>IDENTIFICATION</scope>
    <source>
        <strain evidence="4">cv. Jemalong A17</strain>
    </source>
</reference>
<evidence type="ECO:0000313" key="3">
    <source>
        <dbReference type="EMBL" id="RHN40356.1"/>
    </source>
</evidence>
<protein>
    <submittedName>
        <fullName evidence="2">HXXXD-type acyl-transferase family protein</fullName>
    </submittedName>
    <submittedName>
        <fullName evidence="3">Putative 2-alpha-hydroxytaxane 2-O-benzoyltransferase</fullName>
        <ecNumber evidence="3">2.3.1.166</ecNumber>
    </submittedName>
</protein>
<reference evidence="3" key="4">
    <citation type="journal article" date="2018" name="Nat. Plants">
        <title>Whole-genome landscape of Medicago truncatula symbiotic genes.</title>
        <authorList>
            <person name="Pecrix Y."/>
            <person name="Gamas P."/>
            <person name="Carrere S."/>
        </authorList>
    </citation>
    <scope>NUCLEOTIDE SEQUENCE</scope>
    <source>
        <tissue evidence="3">Leaves</tissue>
    </source>
</reference>
<reference evidence="2 5" key="2">
    <citation type="journal article" date="2014" name="BMC Genomics">
        <title>An improved genome release (version Mt4.0) for the model legume Medicago truncatula.</title>
        <authorList>
            <person name="Tang H."/>
            <person name="Krishnakumar V."/>
            <person name="Bidwell S."/>
            <person name="Rosen B."/>
            <person name="Chan A."/>
            <person name="Zhou S."/>
            <person name="Gentzbittel L."/>
            <person name="Childs K.L."/>
            <person name="Yandell M."/>
            <person name="Gundlach H."/>
            <person name="Mayer K.F."/>
            <person name="Schwartz D.C."/>
            <person name="Town C.D."/>
        </authorList>
    </citation>
    <scope>GENOME REANNOTATION</scope>
    <source>
        <strain evidence="2">A17</strain>
        <strain evidence="4 5">cv. Jemalong A17</strain>
    </source>
</reference>
<dbReference type="SUPFAM" id="SSF52777">
    <property type="entry name" value="CoA-dependent acyltransferases"/>
    <property type="match status" value="1"/>
</dbReference>
<name>G7LHN0_MEDTR</name>
<dbReference type="GO" id="GO:0016747">
    <property type="term" value="F:acyltransferase activity, transferring groups other than amino-acyl groups"/>
    <property type="evidence" value="ECO:0000318"/>
    <property type="project" value="GO_Central"/>
</dbReference>
<dbReference type="STRING" id="3880.G7LHN0"/>
<dbReference type="EMBL" id="PSQE01000008">
    <property type="protein sequence ID" value="RHN40356.1"/>
    <property type="molecule type" value="Genomic_DNA"/>
</dbReference>
<dbReference type="EnsemblPlants" id="AET02455">
    <property type="protein sequence ID" value="AET02455"/>
    <property type="gene ID" value="MTR_8g040760"/>
</dbReference>
<dbReference type="eggNOG" id="ENOG502QVP8">
    <property type="taxonomic scope" value="Eukaryota"/>
</dbReference>
<keyword evidence="3" id="KW-0012">Acyltransferase</keyword>
<dbReference type="PaxDb" id="3880-AET02455"/>
<dbReference type="Gene3D" id="3.30.559.10">
    <property type="entry name" value="Chloramphenicol acetyltransferase-like domain"/>
    <property type="match status" value="1"/>
</dbReference>
<dbReference type="OMA" id="EETNEPC"/>
<accession>G7LHN0</accession>
<dbReference type="Proteomes" id="UP000265566">
    <property type="component" value="Chromosome 8"/>
</dbReference>
<sequence>MSDFRVLSTSTIKAPNAGDSTDRIIHLTPWDLQFLPFGSNQKGFLYHHPTVVNMSNKIQHFKQSLSCALAFFPPFTGRLEITEHEDNTISCSLACKNAGALFVHAKAENTCVADILGSTYLPSFFHSFFPLNGVINYEGTSHPLLAFQVTELSDGTFVSWTMNHVVLDGMSNSHFINSLAEISRGSCHQISVPPTLERLFPNGIQRPIRFPFVKLLIVA</sequence>
<dbReference type="GO" id="GO:0050642">
    <property type="term" value="F:2-alpha-hydroxytaxane 2-O-benzoyltransferase activity"/>
    <property type="evidence" value="ECO:0007669"/>
    <property type="project" value="UniProtKB-EC"/>
</dbReference>
<dbReference type="PANTHER" id="PTHR31896">
    <property type="entry name" value="FAMILY REGULATORY PROTEIN, PUTATIVE (AFU_ORTHOLOGUE AFUA_3G14730)-RELATED"/>
    <property type="match status" value="1"/>
</dbReference>
<evidence type="ECO:0000313" key="4">
    <source>
        <dbReference type="EnsemblPlants" id="AET02455"/>
    </source>
</evidence>
<dbReference type="HOGENOM" id="CLU_014546_3_2_1"/>
<keyword evidence="5" id="KW-1185">Reference proteome</keyword>
<dbReference type="Gramene" id="rna46503">
    <property type="protein sequence ID" value="RHN40356.1"/>
    <property type="gene ID" value="gene46503"/>
</dbReference>
<dbReference type="EC" id="2.3.1.166" evidence="3"/>
<reference evidence="2 5" key="1">
    <citation type="journal article" date="2011" name="Nature">
        <title>The Medicago genome provides insight into the evolution of rhizobial symbioses.</title>
        <authorList>
            <person name="Young N.D."/>
            <person name="Debelle F."/>
            <person name="Oldroyd G.E."/>
            <person name="Geurts R."/>
            <person name="Cannon S.B."/>
            <person name="Udvardi M.K."/>
            <person name="Benedito V.A."/>
            <person name="Mayer K.F."/>
            <person name="Gouzy J."/>
            <person name="Schoof H."/>
            <person name="Van de Peer Y."/>
            <person name="Proost S."/>
            <person name="Cook D.R."/>
            <person name="Meyers B.C."/>
            <person name="Spannagl M."/>
            <person name="Cheung F."/>
            <person name="De Mita S."/>
            <person name="Krishnakumar V."/>
            <person name="Gundlach H."/>
            <person name="Zhou S."/>
            <person name="Mudge J."/>
            <person name="Bharti A.K."/>
            <person name="Murray J.D."/>
            <person name="Naoumkina M.A."/>
            <person name="Rosen B."/>
            <person name="Silverstein K.A."/>
            <person name="Tang H."/>
            <person name="Rombauts S."/>
            <person name="Zhao P.X."/>
            <person name="Zhou P."/>
            <person name="Barbe V."/>
            <person name="Bardou P."/>
            <person name="Bechner M."/>
            <person name="Bellec A."/>
            <person name="Berger A."/>
            <person name="Berges H."/>
            <person name="Bidwell S."/>
            <person name="Bisseling T."/>
            <person name="Choisne N."/>
            <person name="Couloux A."/>
            <person name="Denny R."/>
            <person name="Deshpande S."/>
            <person name="Dai X."/>
            <person name="Doyle J.J."/>
            <person name="Dudez A.M."/>
            <person name="Farmer A.D."/>
            <person name="Fouteau S."/>
            <person name="Franken C."/>
            <person name="Gibelin C."/>
            <person name="Gish J."/>
            <person name="Goldstein S."/>
            <person name="Gonzalez A.J."/>
            <person name="Green P.J."/>
            <person name="Hallab A."/>
            <person name="Hartog M."/>
            <person name="Hua A."/>
            <person name="Humphray S.J."/>
            <person name="Jeong D.H."/>
            <person name="Jing Y."/>
            <person name="Jocker A."/>
            <person name="Kenton S.M."/>
            <person name="Kim D.J."/>
            <person name="Klee K."/>
            <person name="Lai H."/>
            <person name="Lang C."/>
            <person name="Lin S."/>
            <person name="Macmil S.L."/>
            <person name="Magdelenat G."/>
            <person name="Matthews L."/>
            <person name="McCorrison J."/>
            <person name="Monaghan E.L."/>
            <person name="Mun J.H."/>
            <person name="Najar F.Z."/>
            <person name="Nicholson C."/>
            <person name="Noirot C."/>
            <person name="O'Bleness M."/>
            <person name="Paule C.R."/>
            <person name="Poulain J."/>
            <person name="Prion F."/>
            <person name="Qin B."/>
            <person name="Qu C."/>
            <person name="Retzel E.F."/>
            <person name="Riddle C."/>
            <person name="Sallet E."/>
            <person name="Samain S."/>
            <person name="Samson N."/>
            <person name="Sanders I."/>
            <person name="Saurat O."/>
            <person name="Scarpelli C."/>
            <person name="Schiex T."/>
            <person name="Segurens B."/>
            <person name="Severin A.J."/>
            <person name="Sherrier D.J."/>
            <person name="Shi R."/>
            <person name="Sims S."/>
            <person name="Singer S.R."/>
            <person name="Sinharoy S."/>
            <person name="Sterck L."/>
            <person name="Viollet A."/>
            <person name="Wang B.B."/>
            <person name="Wang K."/>
            <person name="Wang M."/>
            <person name="Wang X."/>
            <person name="Warfsmann J."/>
            <person name="Weissenbach J."/>
            <person name="White D.D."/>
            <person name="White J.D."/>
            <person name="Wiley G.B."/>
            <person name="Wincker P."/>
            <person name="Xing Y."/>
            <person name="Yang L."/>
            <person name="Yao Z."/>
            <person name="Ying F."/>
            <person name="Zhai J."/>
            <person name="Zhou L."/>
            <person name="Zuber A."/>
            <person name="Denarie J."/>
            <person name="Dixon R.A."/>
            <person name="May G.D."/>
            <person name="Schwartz D.C."/>
            <person name="Rogers J."/>
            <person name="Quetier F."/>
            <person name="Town C.D."/>
            <person name="Roe B.A."/>
        </authorList>
    </citation>
    <scope>NUCLEOTIDE SEQUENCE [LARGE SCALE GENOMIC DNA]</scope>
    <source>
        <strain evidence="2">A17</strain>
        <strain evidence="4 5">cv. Jemalong A17</strain>
    </source>
</reference>
<evidence type="ECO:0000313" key="5">
    <source>
        <dbReference type="Proteomes" id="UP000002051"/>
    </source>
</evidence>
<dbReference type="AlphaFoldDB" id="G7LHN0"/>
<dbReference type="InterPro" id="IPR023213">
    <property type="entry name" value="CAT-like_dom_sf"/>
</dbReference>
<keyword evidence="1 3" id="KW-0808">Transferase</keyword>
<proteinExistence type="predicted"/>
<dbReference type="EMBL" id="CM001224">
    <property type="protein sequence ID" value="AET02455.1"/>
    <property type="molecule type" value="Genomic_DNA"/>
</dbReference>